<dbReference type="EMBL" id="MPUH01000716">
    <property type="protein sequence ID" value="OMJ74998.1"/>
    <property type="molecule type" value="Genomic_DNA"/>
</dbReference>
<dbReference type="Proteomes" id="UP000187209">
    <property type="component" value="Unassembled WGS sequence"/>
</dbReference>
<feature type="domain" description="Peptidase M16 C-terminal" evidence="3">
    <location>
        <begin position="183"/>
        <end position="362"/>
    </location>
</feature>
<evidence type="ECO:0000256" key="2">
    <source>
        <dbReference type="ARBA" id="ARBA00007261"/>
    </source>
</evidence>
<dbReference type="GO" id="GO:0046872">
    <property type="term" value="F:metal ion binding"/>
    <property type="evidence" value="ECO:0007669"/>
    <property type="project" value="InterPro"/>
</dbReference>
<dbReference type="OrthoDB" id="277191at2759"/>
<keyword evidence="5" id="KW-1185">Reference proteome</keyword>
<dbReference type="PANTHER" id="PTHR11851:SF49">
    <property type="entry name" value="MITOCHONDRIAL-PROCESSING PEPTIDASE SUBUNIT ALPHA"/>
    <property type="match status" value="1"/>
</dbReference>
<name>A0A1R2BDZ0_9CILI</name>
<dbReference type="Pfam" id="PF05193">
    <property type="entry name" value="Peptidase_M16_C"/>
    <property type="match status" value="1"/>
</dbReference>
<comment type="function">
    <text evidence="1">Substrate recognition and binding subunit of the essential mitochondrial processing protease (MPP), which cleaves the mitochondrial sequence off newly imported precursors proteins.</text>
</comment>
<evidence type="ECO:0000313" key="5">
    <source>
        <dbReference type="Proteomes" id="UP000187209"/>
    </source>
</evidence>
<evidence type="ECO:0000259" key="3">
    <source>
        <dbReference type="Pfam" id="PF05193"/>
    </source>
</evidence>
<evidence type="ECO:0000313" key="4">
    <source>
        <dbReference type="EMBL" id="OMJ74998.1"/>
    </source>
</evidence>
<comment type="caution">
    <text evidence="4">The sequence shown here is derived from an EMBL/GenBank/DDBJ whole genome shotgun (WGS) entry which is preliminary data.</text>
</comment>
<proteinExistence type="inferred from homology"/>
<dbReference type="PANTHER" id="PTHR11851">
    <property type="entry name" value="METALLOPROTEASE"/>
    <property type="match status" value="1"/>
</dbReference>
<dbReference type="Gene3D" id="3.30.830.10">
    <property type="entry name" value="Metalloenzyme, LuxS/M16 peptidase-like"/>
    <property type="match status" value="2"/>
</dbReference>
<organism evidence="4 5">
    <name type="scientific">Stentor coeruleus</name>
    <dbReference type="NCBI Taxonomy" id="5963"/>
    <lineage>
        <taxon>Eukaryota</taxon>
        <taxon>Sar</taxon>
        <taxon>Alveolata</taxon>
        <taxon>Ciliophora</taxon>
        <taxon>Postciliodesmatophora</taxon>
        <taxon>Heterotrichea</taxon>
        <taxon>Heterotrichida</taxon>
        <taxon>Stentoridae</taxon>
        <taxon>Stentor</taxon>
    </lineage>
</organism>
<gene>
    <name evidence="4" type="ORF">SteCoe_25957</name>
</gene>
<evidence type="ECO:0000256" key="1">
    <source>
        <dbReference type="ARBA" id="ARBA00002123"/>
    </source>
</evidence>
<dbReference type="InterPro" id="IPR011249">
    <property type="entry name" value="Metalloenz_LuxS/M16"/>
</dbReference>
<accession>A0A1R2BDZ0</accession>
<protein>
    <recommendedName>
        <fullName evidence="3">Peptidase M16 C-terminal domain-containing protein</fullName>
    </recommendedName>
</protein>
<dbReference type="GO" id="GO:0005739">
    <property type="term" value="C:mitochondrion"/>
    <property type="evidence" value="ECO:0007669"/>
    <property type="project" value="TreeGrafter"/>
</dbReference>
<dbReference type="InterPro" id="IPR007863">
    <property type="entry name" value="Peptidase_M16_C"/>
</dbReference>
<sequence length="446" mass="51083">MIRRLIHSSFKPLPNHHPIYVKDFISSVQKSKLSNGVKIITESQKFPSTVNIGIVIQVGTRDDPIGYLNIYKELFLKSRIKADQMHYLVLDLLGCNINLLIERENIYINTSCLEDHLKHVIPALKHAIFHLKNPEDTSEAIEKFNSKLEPESKEDSLKNFVLPTSYSNKTLGIRCPRITECKLENDDLEKFLKKKFTAEKTTIAATGITDHKTFESLVAESFSNLDKGRLEFNPAIYTGGTYRENIDDNDMIYMCLGFQAAGFFEHDMATFTVIKSIIGDGGGFNIGGPGKGMRSRTFTKFLIYDFLKTVKSYNHAFTDSGVFALSLVGFEKYAEYMPEIILNELYDLAYIQEEELNRAKNIITREALINYQRSLSRLEDLAKNCAFFYNTPDEFGYLKKISQVSVEDIRRSLLNMFTSQFSMIVLTDKNTKIPDLETIYKRMGRK</sequence>
<reference evidence="4 5" key="1">
    <citation type="submission" date="2016-11" db="EMBL/GenBank/DDBJ databases">
        <title>The macronuclear genome of Stentor coeruleus: a giant cell with tiny introns.</title>
        <authorList>
            <person name="Slabodnick M."/>
            <person name="Ruby J.G."/>
            <person name="Reiff S.B."/>
            <person name="Swart E.C."/>
            <person name="Gosai S."/>
            <person name="Prabakaran S."/>
            <person name="Witkowska E."/>
            <person name="Larue G.E."/>
            <person name="Fisher S."/>
            <person name="Freeman R.M."/>
            <person name="Gunawardena J."/>
            <person name="Chu W."/>
            <person name="Stover N.A."/>
            <person name="Gregory B.D."/>
            <person name="Nowacki M."/>
            <person name="Derisi J."/>
            <person name="Roy S.W."/>
            <person name="Marshall W.F."/>
            <person name="Sood P."/>
        </authorList>
    </citation>
    <scope>NUCLEOTIDE SEQUENCE [LARGE SCALE GENOMIC DNA]</scope>
    <source>
        <strain evidence="4">WM001</strain>
    </source>
</reference>
<dbReference type="AlphaFoldDB" id="A0A1R2BDZ0"/>
<dbReference type="SUPFAM" id="SSF63411">
    <property type="entry name" value="LuxS/MPP-like metallohydrolase"/>
    <property type="match status" value="2"/>
</dbReference>
<dbReference type="InterPro" id="IPR050361">
    <property type="entry name" value="MPP/UQCRC_Complex"/>
</dbReference>
<comment type="similarity">
    <text evidence="2">Belongs to the peptidase M16 family.</text>
</comment>